<evidence type="ECO:0000256" key="2">
    <source>
        <dbReference type="SAM" id="Phobius"/>
    </source>
</evidence>
<reference evidence="3 4" key="1">
    <citation type="submission" date="2014-06" db="EMBL/GenBank/DDBJ databases">
        <title>Whole Genome Sequences of Three Symbiotic Endozoicomonas Bacteria.</title>
        <authorList>
            <person name="Neave M.J."/>
            <person name="Apprill A."/>
            <person name="Voolstra C.R."/>
        </authorList>
    </citation>
    <scope>NUCLEOTIDE SEQUENCE [LARGE SCALE GENOMIC DNA]</scope>
    <source>
        <strain evidence="3 4">DSM 22380</strain>
    </source>
</reference>
<feature type="compositionally biased region" description="Pro residues" evidence="1">
    <location>
        <begin position="159"/>
        <end position="169"/>
    </location>
</feature>
<dbReference type="RefSeq" id="WP_020583500.1">
    <property type="nucleotide sequence ID" value="NZ_JOJP01000001.1"/>
</dbReference>
<gene>
    <name evidence="3" type="ORF">GV64_14495</name>
</gene>
<evidence type="ECO:0000313" key="4">
    <source>
        <dbReference type="Proteomes" id="UP000027997"/>
    </source>
</evidence>
<feature type="region of interest" description="Disordered" evidence="1">
    <location>
        <begin position="145"/>
        <end position="172"/>
    </location>
</feature>
<feature type="transmembrane region" description="Helical" evidence="2">
    <location>
        <begin position="37"/>
        <end position="57"/>
    </location>
</feature>
<keyword evidence="4" id="KW-1185">Reference proteome</keyword>
<dbReference type="AlphaFoldDB" id="A0A081KCB0"/>
<sequence>MNAVGVPAPAGYIHSQSQPDNTVGQTKHWTQSRTVRAVAGLAVLALGALAGAVASFLSVSPFAAIIAAGAVAVVLGIAVIGYFYHHSGDASTATASKPPAVQTSASIQPPLYTPPSIPVQTAPYSPAVSTQPAYSFSGTQPHPAPMAPAFSPTLQPPQAYTPPAGPPPIYSSAGVSPPVVNTSGIAPPPSRSATVADSSGEILITAEDCIRIQEDNVTRLLEAYGYHFYQSSRDNNCFYDSISHQCPEIAPNARELRRQVAEYARNWQQLYPAADPTFSVLEASAHARLQNDVLYPDRGNIISSGLQEIETPGCFSDQVDAFFAAPVIRRPIVIIDINGNVTLAVNENGEVIDWTANFNRDLFPQNTVLLVHDGPHFMGKRRS</sequence>
<dbReference type="CDD" id="cd22744">
    <property type="entry name" value="OTU"/>
    <property type="match status" value="1"/>
</dbReference>
<dbReference type="EMBL" id="JOJP01000001">
    <property type="protein sequence ID" value="KEI71786.1"/>
    <property type="molecule type" value="Genomic_DNA"/>
</dbReference>
<evidence type="ECO:0000313" key="3">
    <source>
        <dbReference type="EMBL" id="KEI71786.1"/>
    </source>
</evidence>
<dbReference type="Gene3D" id="3.90.70.80">
    <property type="match status" value="1"/>
</dbReference>
<evidence type="ECO:0000256" key="1">
    <source>
        <dbReference type="SAM" id="MobiDB-lite"/>
    </source>
</evidence>
<protein>
    <submittedName>
        <fullName evidence="3">Uncharacterized protein</fullName>
    </submittedName>
</protein>
<feature type="transmembrane region" description="Helical" evidence="2">
    <location>
        <begin position="63"/>
        <end position="84"/>
    </location>
</feature>
<organism evidence="3 4">
    <name type="scientific">Endozoicomonas elysicola</name>
    <dbReference type="NCBI Taxonomy" id="305900"/>
    <lineage>
        <taxon>Bacteria</taxon>
        <taxon>Pseudomonadati</taxon>
        <taxon>Pseudomonadota</taxon>
        <taxon>Gammaproteobacteria</taxon>
        <taxon>Oceanospirillales</taxon>
        <taxon>Endozoicomonadaceae</taxon>
        <taxon>Endozoicomonas</taxon>
    </lineage>
</organism>
<proteinExistence type="predicted"/>
<keyword evidence="2" id="KW-1133">Transmembrane helix</keyword>
<accession>A0A081KCB0</accession>
<name>A0A081KCB0_9GAMM</name>
<comment type="caution">
    <text evidence="3">The sequence shown here is derived from an EMBL/GenBank/DDBJ whole genome shotgun (WGS) entry which is preliminary data.</text>
</comment>
<keyword evidence="2" id="KW-0472">Membrane</keyword>
<keyword evidence="2" id="KW-0812">Transmembrane</keyword>
<dbReference type="Proteomes" id="UP000027997">
    <property type="component" value="Unassembled WGS sequence"/>
</dbReference>